<dbReference type="EMBL" id="JBEDUW010000002">
    <property type="protein sequence ID" value="KAK9943295.1"/>
    <property type="molecule type" value="Genomic_DNA"/>
</dbReference>
<dbReference type="Proteomes" id="UP001457282">
    <property type="component" value="Unassembled WGS sequence"/>
</dbReference>
<accession>A0AAW1Y2N1</accession>
<sequence length="82" mass="8003">MGNATAQGNDGKGHGGDSRLAVICGAGQEIHDGDAVLIAAAAEAGCPCFAGEAVIGQSTGSDLDWARQVFGAAMVMASGSHD</sequence>
<organism evidence="2 3">
    <name type="scientific">Rubus argutus</name>
    <name type="common">Southern blackberry</name>
    <dbReference type="NCBI Taxonomy" id="59490"/>
    <lineage>
        <taxon>Eukaryota</taxon>
        <taxon>Viridiplantae</taxon>
        <taxon>Streptophyta</taxon>
        <taxon>Embryophyta</taxon>
        <taxon>Tracheophyta</taxon>
        <taxon>Spermatophyta</taxon>
        <taxon>Magnoliopsida</taxon>
        <taxon>eudicotyledons</taxon>
        <taxon>Gunneridae</taxon>
        <taxon>Pentapetalae</taxon>
        <taxon>rosids</taxon>
        <taxon>fabids</taxon>
        <taxon>Rosales</taxon>
        <taxon>Rosaceae</taxon>
        <taxon>Rosoideae</taxon>
        <taxon>Rosoideae incertae sedis</taxon>
        <taxon>Rubus</taxon>
    </lineage>
</organism>
<gene>
    <name evidence="1" type="ORF">M0R45_008908</name>
    <name evidence="2" type="ORF">M0R45_008909</name>
</gene>
<name>A0AAW1Y2N1_RUBAR</name>
<evidence type="ECO:0000313" key="1">
    <source>
        <dbReference type="EMBL" id="KAK9943294.1"/>
    </source>
</evidence>
<reference evidence="2 3" key="1">
    <citation type="journal article" date="2023" name="G3 (Bethesda)">
        <title>A chromosome-length genome assembly and annotation of blackberry (Rubus argutus, cv. 'Hillquist').</title>
        <authorList>
            <person name="Bruna T."/>
            <person name="Aryal R."/>
            <person name="Dudchenko O."/>
            <person name="Sargent D.J."/>
            <person name="Mead D."/>
            <person name="Buti M."/>
            <person name="Cavallini A."/>
            <person name="Hytonen T."/>
            <person name="Andres J."/>
            <person name="Pham M."/>
            <person name="Weisz D."/>
            <person name="Mascagni F."/>
            <person name="Usai G."/>
            <person name="Natali L."/>
            <person name="Bassil N."/>
            <person name="Fernandez G.E."/>
            <person name="Lomsadze A."/>
            <person name="Armour M."/>
            <person name="Olukolu B."/>
            <person name="Poorten T."/>
            <person name="Britton C."/>
            <person name="Davik J."/>
            <person name="Ashrafi H."/>
            <person name="Aiden E.L."/>
            <person name="Borodovsky M."/>
            <person name="Worthington M."/>
        </authorList>
    </citation>
    <scope>NUCLEOTIDE SEQUENCE [LARGE SCALE GENOMIC DNA]</scope>
    <source>
        <strain evidence="2">PI 553951</strain>
    </source>
</reference>
<dbReference type="EMBL" id="JBEDUW010000002">
    <property type="protein sequence ID" value="KAK9943294.1"/>
    <property type="molecule type" value="Genomic_DNA"/>
</dbReference>
<proteinExistence type="predicted"/>
<protein>
    <submittedName>
        <fullName evidence="2">Uncharacterized protein</fullName>
    </submittedName>
</protein>
<dbReference type="AlphaFoldDB" id="A0AAW1Y2N1"/>
<evidence type="ECO:0000313" key="2">
    <source>
        <dbReference type="EMBL" id="KAK9943295.1"/>
    </source>
</evidence>
<comment type="caution">
    <text evidence="2">The sequence shown here is derived from an EMBL/GenBank/DDBJ whole genome shotgun (WGS) entry which is preliminary data.</text>
</comment>
<keyword evidence="3" id="KW-1185">Reference proteome</keyword>
<evidence type="ECO:0000313" key="3">
    <source>
        <dbReference type="Proteomes" id="UP001457282"/>
    </source>
</evidence>